<dbReference type="KEGG" id="ccp:CHC_T00006011001"/>
<protein>
    <recommendedName>
        <fullName evidence="2">AB hydrolase-1 domain-containing protein</fullName>
    </recommendedName>
</protein>
<dbReference type="PANTHER" id="PTHR42977">
    <property type="entry name" value="HYDROLASE-RELATED"/>
    <property type="match status" value="1"/>
</dbReference>
<dbReference type="Proteomes" id="UP000012073">
    <property type="component" value="Unassembled WGS sequence"/>
</dbReference>
<evidence type="ECO:0000313" key="3">
    <source>
        <dbReference type="EMBL" id="CDF37822.1"/>
    </source>
</evidence>
<accession>R7QH22</accession>
<dbReference type="AlphaFoldDB" id="R7QH22"/>
<dbReference type="SUPFAM" id="SSF53474">
    <property type="entry name" value="alpha/beta-Hydrolases"/>
    <property type="match status" value="1"/>
</dbReference>
<dbReference type="InterPro" id="IPR051340">
    <property type="entry name" value="Haloalkane_dehalogenase"/>
</dbReference>
<name>R7QH22_CHOCR</name>
<evidence type="ECO:0000256" key="1">
    <source>
        <dbReference type="ARBA" id="ARBA00022801"/>
    </source>
</evidence>
<evidence type="ECO:0000259" key="2">
    <source>
        <dbReference type="Pfam" id="PF00561"/>
    </source>
</evidence>
<dbReference type="GO" id="GO:0004301">
    <property type="term" value="F:epoxide hydrolase activity"/>
    <property type="evidence" value="ECO:0007669"/>
    <property type="project" value="TreeGrafter"/>
</dbReference>
<reference evidence="4" key="1">
    <citation type="journal article" date="2013" name="Proc. Natl. Acad. Sci. U.S.A.">
        <title>Genome structure and metabolic features in the red seaweed Chondrus crispus shed light on evolution of the Archaeplastida.</title>
        <authorList>
            <person name="Collen J."/>
            <person name="Porcel B."/>
            <person name="Carre W."/>
            <person name="Ball S.G."/>
            <person name="Chaparro C."/>
            <person name="Tonon T."/>
            <person name="Barbeyron T."/>
            <person name="Michel G."/>
            <person name="Noel B."/>
            <person name="Valentin K."/>
            <person name="Elias M."/>
            <person name="Artiguenave F."/>
            <person name="Arun A."/>
            <person name="Aury J.M."/>
            <person name="Barbosa-Neto J.F."/>
            <person name="Bothwell J.H."/>
            <person name="Bouget F.Y."/>
            <person name="Brillet L."/>
            <person name="Cabello-Hurtado F."/>
            <person name="Capella-Gutierrez S."/>
            <person name="Charrier B."/>
            <person name="Cladiere L."/>
            <person name="Cock J.M."/>
            <person name="Coelho S.M."/>
            <person name="Colleoni C."/>
            <person name="Czjzek M."/>
            <person name="Da Silva C."/>
            <person name="Delage L."/>
            <person name="Denoeud F."/>
            <person name="Deschamps P."/>
            <person name="Dittami S.M."/>
            <person name="Gabaldon T."/>
            <person name="Gachon C.M."/>
            <person name="Groisillier A."/>
            <person name="Herve C."/>
            <person name="Jabbari K."/>
            <person name="Katinka M."/>
            <person name="Kloareg B."/>
            <person name="Kowalczyk N."/>
            <person name="Labadie K."/>
            <person name="Leblanc C."/>
            <person name="Lopez P.J."/>
            <person name="McLachlan D.H."/>
            <person name="Meslet-Cladiere L."/>
            <person name="Moustafa A."/>
            <person name="Nehr Z."/>
            <person name="Nyvall Collen P."/>
            <person name="Panaud O."/>
            <person name="Partensky F."/>
            <person name="Poulain J."/>
            <person name="Rensing S.A."/>
            <person name="Rousvoal S."/>
            <person name="Samson G."/>
            <person name="Symeonidi A."/>
            <person name="Weissenbach J."/>
            <person name="Zambounis A."/>
            <person name="Wincker P."/>
            <person name="Boyen C."/>
        </authorList>
    </citation>
    <scope>NUCLEOTIDE SEQUENCE [LARGE SCALE GENOMIC DNA]</scope>
    <source>
        <strain evidence="4">cv. Stackhouse</strain>
    </source>
</reference>
<feature type="domain" description="AB hydrolase-1" evidence="2">
    <location>
        <begin position="11"/>
        <end position="125"/>
    </location>
</feature>
<keyword evidence="4" id="KW-1185">Reference proteome</keyword>
<dbReference type="InterPro" id="IPR000073">
    <property type="entry name" value="AB_hydrolase_1"/>
</dbReference>
<dbReference type="EMBL" id="HG001873">
    <property type="protein sequence ID" value="CDF37822.1"/>
    <property type="molecule type" value="Genomic_DNA"/>
</dbReference>
<dbReference type="OrthoDB" id="408373at2759"/>
<dbReference type="InterPro" id="IPR029058">
    <property type="entry name" value="AB_hydrolase_fold"/>
</dbReference>
<dbReference type="GeneID" id="17325411"/>
<dbReference type="STRING" id="2769.R7QH22"/>
<organism evidence="3 4">
    <name type="scientific">Chondrus crispus</name>
    <name type="common">Carrageen Irish moss</name>
    <name type="synonym">Polymorpha crispa</name>
    <dbReference type="NCBI Taxonomy" id="2769"/>
    <lineage>
        <taxon>Eukaryota</taxon>
        <taxon>Rhodophyta</taxon>
        <taxon>Florideophyceae</taxon>
        <taxon>Rhodymeniophycidae</taxon>
        <taxon>Gigartinales</taxon>
        <taxon>Gigartinaceae</taxon>
        <taxon>Chondrus</taxon>
    </lineage>
</organism>
<dbReference type="RefSeq" id="XP_005717693.1">
    <property type="nucleotide sequence ID" value="XM_005717636.1"/>
</dbReference>
<dbReference type="PhylomeDB" id="R7QH22"/>
<dbReference type="PANTHER" id="PTHR42977:SF3">
    <property type="entry name" value="AB HYDROLASE-1 DOMAIN-CONTAINING PROTEIN"/>
    <property type="match status" value="1"/>
</dbReference>
<keyword evidence="1" id="KW-0378">Hydrolase</keyword>
<proteinExistence type="predicted"/>
<gene>
    <name evidence="3" type="ORF">CHC_T00006011001</name>
</gene>
<dbReference type="Gene3D" id="3.40.50.1820">
    <property type="entry name" value="alpha/beta hydrolase"/>
    <property type="match status" value="1"/>
</dbReference>
<evidence type="ECO:0000313" key="4">
    <source>
        <dbReference type="Proteomes" id="UP000012073"/>
    </source>
</evidence>
<sequence length="175" mass="19642">MAYVEVGIGDPIVFLHGNPTSSYLWYNIMPLLEGKGRLIALDLIGMGDSDKLDNIGPNRYTFVEHGNYLFPLVEAIGVKERVTLVIYDCGSALGFPWAYYNRNNLNAVKSIVFLEAIVTPFLSFNKPPDGTEDFYRVRSPAGEKLVLQENFSSRNFSLVEENSAKRIKRCIAGRI</sequence>
<dbReference type="Gramene" id="CDF37822">
    <property type="protein sequence ID" value="CDF37822"/>
    <property type="gene ID" value="CHC_T00006011001"/>
</dbReference>
<dbReference type="Pfam" id="PF00561">
    <property type="entry name" value="Abhydrolase_1"/>
    <property type="match status" value="1"/>
</dbReference>